<keyword evidence="3" id="KW-1185">Reference proteome</keyword>
<organism evidence="2 3">
    <name type="scientific">Alicyclobacillus mengziensis</name>
    <dbReference type="NCBI Taxonomy" id="2931921"/>
    <lineage>
        <taxon>Bacteria</taxon>
        <taxon>Bacillati</taxon>
        <taxon>Bacillota</taxon>
        <taxon>Bacilli</taxon>
        <taxon>Bacillales</taxon>
        <taxon>Alicyclobacillaceae</taxon>
        <taxon>Alicyclobacillus</taxon>
    </lineage>
</organism>
<feature type="transmembrane region" description="Helical" evidence="1">
    <location>
        <begin position="34"/>
        <end position="53"/>
    </location>
</feature>
<gene>
    <name evidence="2" type="ORF">JZ786_24690</name>
</gene>
<dbReference type="AlphaFoldDB" id="A0A9X7Z8Y0"/>
<dbReference type="KEGG" id="afx:JZ786_24690"/>
<accession>A0A9X7Z8Y0</accession>
<keyword evidence="1" id="KW-0812">Transmembrane</keyword>
<keyword evidence="1" id="KW-1133">Transmembrane helix</keyword>
<name>A0A9X7Z8Y0_9BACL</name>
<reference evidence="2 3" key="1">
    <citation type="submission" date="2021-02" db="EMBL/GenBank/DDBJ databases">
        <title>Alicyclobacillus curvatus sp. nov. and Alicyclobacillus mengziensis sp. nov., two acidophilic bacteria isolated from acid mine drainage.</title>
        <authorList>
            <person name="Huang Y."/>
        </authorList>
    </citation>
    <scope>NUCLEOTIDE SEQUENCE [LARGE SCALE GENOMIC DNA]</scope>
    <source>
        <strain evidence="2 3">S30H14</strain>
        <plasmid evidence="2 3">unnamed</plasmid>
    </source>
</reference>
<keyword evidence="2" id="KW-0614">Plasmid</keyword>
<dbReference type="EMBL" id="CP071183">
    <property type="protein sequence ID" value="QSO50117.1"/>
    <property type="molecule type" value="Genomic_DNA"/>
</dbReference>
<evidence type="ECO:0000313" key="2">
    <source>
        <dbReference type="EMBL" id="QSO50117.1"/>
    </source>
</evidence>
<sequence length="314" mass="36047">MAAAVEEDQEIFERPYYQNPYLYAKFYTAMRHRLAEIILPASVLAVFIGVHLICDANTGEFVLDYSALRDALHLPKSTVYVAVQELLKTPFVTHVHEDYYRITDYEADRTAPGASYFKLTPRFIDSLAGMVAHHLPAMILFSLELLDVHRHHDKETLRKMQTLIYKKRLGSAPSRVRYNLRLLDGFVRWADYPNSSGTDTLLQFFVLDDDTQTIEQEEFRALHGAVNRETLSAYQNAGGSDALSWRELSRSTRPLIAYGISLRLHSETVIRLGSLFGAICAERKVKRRAAYLRRLLKNGDLLKHIPPWRLQYSA</sequence>
<evidence type="ECO:0000256" key="1">
    <source>
        <dbReference type="SAM" id="Phobius"/>
    </source>
</evidence>
<geneLocation type="plasmid" evidence="2 3">
    <name>unnamed</name>
</geneLocation>
<protein>
    <submittedName>
        <fullName evidence="2">Uncharacterized protein</fullName>
    </submittedName>
</protein>
<dbReference type="Proteomes" id="UP000663505">
    <property type="component" value="Plasmid unnamed"/>
</dbReference>
<dbReference type="RefSeq" id="WP_206659418.1">
    <property type="nucleotide sequence ID" value="NZ_CP071183.1"/>
</dbReference>
<evidence type="ECO:0000313" key="3">
    <source>
        <dbReference type="Proteomes" id="UP000663505"/>
    </source>
</evidence>
<keyword evidence="1" id="KW-0472">Membrane</keyword>
<proteinExistence type="predicted"/>